<name>A0ABR4FR65_9EURO</name>
<keyword evidence="2" id="KW-0732">Signal</keyword>
<comment type="caution">
    <text evidence="4">The sequence shown here is derived from an EMBL/GenBank/DDBJ whole genome shotgun (WGS) entry which is preliminary data.</text>
</comment>
<dbReference type="InterPro" id="IPR055560">
    <property type="entry name" value="DUF7136"/>
</dbReference>
<proteinExistence type="predicted"/>
<organism evidence="4 5">
    <name type="scientific">Aspergillus keveii</name>
    <dbReference type="NCBI Taxonomy" id="714993"/>
    <lineage>
        <taxon>Eukaryota</taxon>
        <taxon>Fungi</taxon>
        <taxon>Dikarya</taxon>
        <taxon>Ascomycota</taxon>
        <taxon>Pezizomycotina</taxon>
        <taxon>Eurotiomycetes</taxon>
        <taxon>Eurotiomycetidae</taxon>
        <taxon>Eurotiales</taxon>
        <taxon>Aspergillaceae</taxon>
        <taxon>Aspergillus</taxon>
        <taxon>Aspergillus subgen. Nidulantes</taxon>
    </lineage>
</organism>
<feature type="compositionally biased region" description="Acidic residues" evidence="1">
    <location>
        <begin position="266"/>
        <end position="294"/>
    </location>
</feature>
<accession>A0ABR4FR65</accession>
<feature type="region of interest" description="Disordered" evidence="1">
    <location>
        <begin position="197"/>
        <end position="216"/>
    </location>
</feature>
<feature type="chain" id="PRO_5046421374" description="DUF7136 domain-containing protein" evidence="2">
    <location>
        <begin position="25"/>
        <end position="328"/>
    </location>
</feature>
<sequence length="328" mass="35649">MAPSIATTATAILIWTILTGLATCEITYPAAVSISLLFPANKTYNTNATIGSPPAILAIDNAELAYRHEFSIIWRIVSADSEPYEWQTLRTRSQNKARSVAASDLTTNTFQYHADGVAIVPLQDPIRTEARAGSYRVEWDYATTPCIPEGESSVYTTRTPIASGTHWFELVEDGSGEDFGIDVEECPGYGSSWTLEDREDCPAEGTEVAAGDRDPCASRLQSEEQVQCIWDYIMTGENETSLCLGAFDRVDADWSMYYTPGSGAFADDDDEGDNDDDEDDDDEQVGGDEEEDTNTGDSSEDPRDLATSHRPALAGLVVAVFAAVVMAL</sequence>
<feature type="region of interest" description="Disordered" evidence="1">
    <location>
        <begin position="261"/>
        <end position="308"/>
    </location>
</feature>
<feature type="domain" description="DUF7136" evidence="3">
    <location>
        <begin position="28"/>
        <end position="179"/>
    </location>
</feature>
<keyword evidence="5" id="KW-1185">Reference proteome</keyword>
<evidence type="ECO:0000313" key="5">
    <source>
        <dbReference type="Proteomes" id="UP001610563"/>
    </source>
</evidence>
<dbReference type="EMBL" id="JBFTWV010000142">
    <property type="protein sequence ID" value="KAL2785517.1"/>
    <property type="molecule type" value="Genomic_DNA"/>
</dbReference>
<evidence type="ECO:0000256" key="1">
    <source>
        <dbReference type="SAM" id="MobiDB-lite"/>
    </source>
</evidence>
<evidence type="ECO:0000313" key="4">
    <source>
        <dbReference type="EMBL" id="KAL2785517.1"/>
    </source>
</evidence>
<dbReference type="Proteomes" id="UP001610563">
    <property type="component" value="Unassembled WGS sequence"/>
</dbReference>
<protein>
    <recommendedName>
        <fullName evidence="3">DUF7136 domain-containing protein</fullName>
    </recommendedName>
</protein>
<evidence type="ECO:0000256" key="2">
    <source>
        <dbReference type="SAM" id="SignalP"/>
    </source>
</evidence>
<feature type="signal peptide" evidence="2">
    <location>
        <begin position="1"/>
        <end position="24"/>
    </location>
</feature>
<evidence type="ECO:0000259" key="3">
    <source>
        <dbReference type="Pfam" id="PF23584"/>
    </source>
</evidence>
<gene>
    <name evidence="4" type="ORF">BJX66DRAFT_59088</name>
</gene>
<dbReference type="Pfam" id="PF23584">
    <property type="entry name" value="DUF7136"/>
    <property type="match status" value="1"/>
</dbReference>
<reference evidence="4 5" key="1">
    <citation type="submission" date="2024-07" db="EMBL/GenBank/DDBJ databases">
        <title>Section-level genome sequencing and comparative genomics of Aspergillus sections Usti and Cavernicolus.</title>
        <authorList>
            <consortium name="Lawrence Berkeley National Laboratory"/>
            <person name="Nybo J.L."/>
            <person name="Vesth T.C."/>
            <person name="Theobald S."/>
            <person name="Frisvad J.C."/>
            <person name="Larsen T.O."/>
            <person name="Kjaerboelling I."/>
            <person name="Rothschild-Mancinelli K."/>
            <person name="Lyhne E.K."/>
            <person name="Kogle M.E."/>
            <person name="Barry K."/>
            <person name="Clum A."/>
            <person name="Na H."/>
            <person name="Ledsgaard L."/>
            <person name="Lin J."/>
            <person name="Lipzen A."/>
            <person name="Kuo A."/>
            <person name="Riley R."/>
            <person name="Mondo S."/>
            <person name="Labutti K."/>
            <person name="Haridas S."/>
            <person name="Pangalinan J."/>
            <person name="Salamov A.A."/>
            <person name="Simmons B.A."/>
            <person name="Magnuson J.K."/>
            <person name="Chen J."/>
            <person name="Drula E."/>
            <person name="Henrissat B."/>
            <person name="Wiebenga A."/>
            <person name="Lubbers R.J."/>
            <person name="Gomes A.C."/>
            <person name="Makela M.R."/>
            <person name="Stajich J."/>
            <person name="Grigoriev I.V."/>
            <person name="Mortensen U.H."/>
            <person name="De Vries R.P."/>
            <person name="Baker S.E."/>
            <person name="Andersen M.R."/>
        </authorList>
    </citation>
    <scope>NUCLEOTIDE SEQUENCE [LARGE SCALE GENOMIC DNA]</scope>
    <source>
        <strain evidence="4 5">CBS 209.92</strain>
    </source>
</reference>